<dbReference type="RefSeq" id="WP_147931815.1">
    <property type="nucleotide sequence ID" value="NZ_VOXD01000027.1"/>
</dbReference>
<dbReference type="Pfam" id="PF00149">
    <property type="entry name" value="Metallophos"/>
    <property type="match status" value="1"/>
</dbReference>
<dbReference type="Gene3D" id="3.60.21.10">
    <property type="match status" value="1"/>
</dbReference>
<dbReference type="InterPro" id="IPR004843">
    <property type="entry name" value="Calcineurin-like_PHP"/>
</dbReference>
<evidence type="ECO:0000256" key="1">
    <source>
        <dbReference type="ARBA" id="ARBA00022729"/>
    </source>
</evidence>
<reference evidence="5 6" key="1">
    <citation type="submission" date="2019-08" db="EMBL/GenBank/DDBJ databases">
        <title>Lewinella sp. strain SSH13 Genome sequencing and assembly.</title>
        <authorList>
            <person name="Kim I."/>
        </authorList>
    </citation>
    <scope>NUCLEOTIDE SEQUENCE [LARGE SCALE GENOMIC DNA]</scope>
    <source>
        <strain evidence="5 6">SSH13</strain>
    </source>
</reference>
<keyword evidence="1 3" id="KW-0732">Signal</keyword>
<dbReference type="PANTHER" id="PTHR10161">
    <property type="entry name" value="TARTRATE-RESISTANT ACID PHOSPHATASE TYPE 5"/>
    <property type="match status" value="1"/>
</dbReference>
<accession>A0A5C7FPZ3</accession>
<dbReference type="OrthoDB" id="333971at2"/>
<feature type="chain" id="PRO_5023044481" description="Calcineurin-like phosphoesterase domain-containing protein" evidence="3">
    <location>
        <begin position="23"/>
        <end position="1254"/>
    </location>
</feature>
<evidence type="ECO:0000313" key="6">
    <source>
        <dbReference type="Proteomes" id="UP000321907"/>
    </source>
</evidence>
<evidence type="ECO:0000259" key="4">
    <source>
        <dbReference type="Pfam" id="PF00149"/>
    </source>
</evidence>
<dbReference type="PANTHER" id="PTHR10161:SF14">
    <property type="entry name" value="TARTRATE-RESISTANT ACID PHOSPHATASE TYPE 5"/>
    <property type="match status" value="1"/>
</dbReference>
<gene>
    <name evidence="5" type="ORF">FUA23_16220</name>
</gene>
<comment type="caution">
    <text evidence="5">The sequence shown here is derived from an EMBL/GenBank/DDBJ whole genome shotgun (WGS) entry which is preliminary data.</text>
</comment>
<feature type="signal peptide" evidence="3">
    <location>
        <begin position="1"/>
        <end position="22"/>
    </location>
</feature>
<dbReference type="InterPro" id="IPR051558">
    <property type="entry name" value="Metallophosphoesterase_PAP"/>
</dbReference>
<dbReference type="GO" id="GO:0016787">
    <property type="term" value="F:hydrolase activity"/>
    <property type="evidence" value="ECO:0007669"/>
    <property type="project" value="UniProtKB-KW"/>
</dbReference>
<dbReference type="Proteomes" id="UP000321907">
    <property type="component" value="Unassembled WGS sequence"/>
</dbReference>
<feature type="domain" description="Calcineurin-like phosphoesterase" evidence="4">
    <location>
        <begin position="76"/>
        <end position="249"/>
    </location>
</feature>
<organism evidence="5 6">
    <name type="scientific">Neolewinella aurantiaca</name>
    <dbReference type="NCBI Taxonomy" id="2602767"/>
    <lineage>
        <taxon>Bacteria</taxon>
        <taxon>Pseudomonadati</taxon>
        <taxon>Bacteroidota</taxon>
        <taxon>Saprospiria</taxon>
        <taxon>Saprospirales</taxon>
        <taxon>Lewinellaceae</taxon>
        <taxon>Neolewinella</taxon>
    </lineage>
</organism>
<keyword evidence="6" id="KW-1185">Reference proteome</keyword>
<evidence type="ECO:0000256" key="3">
    <source>
        <dbReference type="SAM" id="SignalP"/>
    </source>
</evidence>
<dbReference type="InterPro" id="IPR029052">
    <property type="entry name" value="Metallo-depent_PP-like"/>
</dbReference>
<protein>
    <recommendedName>
        <fullName evidence="4">Calcineurin-like phosphoesterase domain-containing protein</fullName>
    </recommendedName>
</protein>
<dbReference type="EMBL" id="VOXD01000027">
    <property type="protein sequence ID" value="TXF88027.1"/>
    <property type="molecule type" value="Genomic_DNA"/>
</dbReference>
<evidence type="ECO:0000256" key="2">
    <source>
        <dbReference type="ARBA" id="ARBA00022801"/>
    </source>
</evidence>
<dbReference type="SUPFAM" id="SSF56300">
    <property type="entry name" value="Metallo-dependent phosphatases"/>
    <property type="match status" value="1"/>
</dbReference>
<name>A0A5C7FPZ3_9BACT</name>
<evidence type="ECO:0000313" key="5">
    <source>
        <dbReference type="EMBL" id="TXF88027.1"/>
    </source>
</evidence>
<proteinExistence type="predicted"/>
<dbReference type="AlphaFoldDB" id="A0A5C7FPZ3"/>
<sequence length="1254" mass="141467">MSHFLALCLRRTLSFFVFVLLAGCASYQVQLDEAEKNWAEINGPGTRVLAHKTYLIGDAGNARSGEVPPVLSYLKTELSAAPANSTAIFLGDNIYPGGFPPPDHPEREIAEHRLIVQTNAVANYPGRVLWVPGNHDWYRFGLEGLKEQRRFLRAQTGRKNIWLPKVNCGGPEVVEAHENLVYIIIDTQWYLANWKKHPGVNEGCAASNRTEFIRLFREAVKKNKEKQIVVVMHHPMETYGRHGGHFTLKDHLSPLPVIGSVVPFVRGNIGTSQDNLNARFQELRKKMLSAVKLNGNATFVSGHDHNLQYIEKDRQRYIVSGAASKTAPSGMGDGSRFAYGGRGYGELDLYEDGSLWLSFFTVNDAGTAKELLYRKEIAAPRAADLYEPPASYTDYPITRPTLKAQLVREDYNVGKFGRFFLGDHYRDAYDMAVDIPLLDLSTFKGGLEPVKVGSGTQTVSLRLVAEDGREYTMRSLEKDPTSTLGLRLSRSRIVQALVADGFTAAHPIGALPVIGMAKAVGINHTNPGIYYVPAQPALGKYNPAYGEKVYLLEERPDDEDWRSYADFGKPQDIRSTDQALKSIRTHPDHLIDFRAVARARAFDLLLGDWDRQDDQWRWKVEKREDGRTYYVPIPRDRDQVFSNYDGLLLGIARRIVPDVAPLRPFVANPQKVGISTRGARFFDATFMAGVNRDMLMEETKHLQEKLTDRVIDMSFQKVWPDEMMELDGNKIVSILKLRRNNLRRIVEDYYDFRAREVEITGSDTTDLFQIDVLSGGDVRVQVFGPAINSLQEGRACYDRTFLADETRELILYGLRDQDKFVFNGAGKPGMIIRIVGGPDEDTVAYGPGGDKVKLGKVFYYDYKARTEASLIAGVRGMRDKRASAARYNIYSRLSENKDYDFFSLLPILGSNPDNGLLLGAIATKTTYGFKKEPFASRQVLNGRYAAATNGFRFAYRGEFTDVFGDRELLIESKASTSLFGVNFYGFGNETVNNEETEPLGRDYNRVRQQYVQFSPQVLRRLNPAASYSYGPSYSVVETDRIPGRFLAENSDDQSDEGIFSNYHYLGLNGRFTFDNRIPSYLPGRGIRFLIEGGYQLSLYGPGEDFFTFRTNLTFNQQVDDYGDLIIANRVGYHHVFADDLAYFQAATLGGSGELPNFRGFRRERFSGNQAFYFNSDIRYRILSSRNSRLPFSLGVIAGYDLGRVWLEGERSNKWHYSYGGGFFISPLDYATVSFSYFIGDGEIGRFSFGTGFFF</sequence>
<keyword evidence="2" id="KW-0378">Hydrolase</keyword>